<reference evidence="4" key="1">
    <citation type="submission" date="2009-11" db="EMBL/GenBank/DDBJ databases">
        <title>The complete chromosome 1 of Sphaerobacter thermophilus DSM 20745.</title>
        <authorList>
            <person name="Lucas S."/>
            <person name="Copeland A."/>
            <person name="Lapidus A."/>
            <person name="Glavina del Rio T."/>
            <person name="Dalin E."/>
            <person name="Tice H."/>
            <person name="Bruce D."/>
            <person name="Goodwin L."/>
            <person name="Pitluck S."/>
            <person name="Kyrpides N."/>
            <person name="Mavromatis K."/>
            <person name="Ivanova N."/>
            <person name="Mikhailova N."/>
            <person name="LaButti K.M."/>
            <person name="Clum A."/>
            <person name="Sun H.I."/>
            <person name="Brettin T."/>
            <person name="Detter J.C."/>
            <person name="Han C."/>
            <person name="Larimer F."/>
            <person name="Land M."/>
            <person name="Hauser L."/>
            <person name="Markowitz V."/>
            <person name="Cheng J.F."/>
            <person name="Hugenholtz P."/>
            <person name="Woyke T."/>
            <person name="Wu D."/>
            <person name="Steenblock K."/>
            <person name="Schneider S."/>
            <person name="Pukall R."/>
            <person name="Goeker M."/>
            <person name="Klenk H.P."/>
            <person name="Eisen J.A."/>
        </authorList>
    </citation>
    <scope>NUCLEOTIDE SEQUENCE [LARGE SCALE GENOMIC DNA]</scope>
    <source>
        <strain evidence="4">ATCC 49802 / DSM 20745 / S 6022</strain>
    </source>
</reference>
<protein>
    <submittedName>
        <fullName evidence="3">Short-chain dehydrogenase/reductase SDR</fullName>
    </submittedName>
</protein>
<evidence type="ECO:0000256" key="2">
    <source>
        <dbReference type="ARBA" id="ARBA00023002"/>
    </source>
</evidence>
<dbReference type="InParanoid" id="D1C2G2"/>
<reference evidence="3 4" key="2">
    <citation type="journal article" date="2010" name="Stand. Genomic Sci.">
        <title>Complete genome sequence of Desulfohalobium retbaense type strain (HR(100)).</title>
        <authorList>
            <person name="Spring S."/>
            <person name="Nolan M."/>
            <person name="Lapidus A."/>
            <person name="Glavina Del Rio T."/>
            <person name="Copeland A."/>
            <person name="Tice H."/>
            <person name="Cheng J.F."/>
            <person name="Lucas S."/>
            <person name="Land M."/>
            <person name="Chen F."/>
            <person name="Bruce D."/>
            <person name="Goodwin L."/>
            <person name="Pitluck S."/>
            <person name="Ivanova N."/>
            <person name="Mavromatis K."/>
            <person name="Mikhailova N."/>
            <person name="Pati A."/>
            <person name="Chen A."/>
            <person name="Palaniappan K."/>
            <person name="Hauser L."/>
            <person name="Chang Y.J."/>
            <person name="Jeffries C.D."/>
            <person name="Munk C."/>
            <person name="Kiss H."/>
            <person name="Chain P."/>
            <person name="Han C."/>
            <person name="Brettin T."/>
            <person name="Detter J.C."/>
            <person name="Schuler E."/>
            <person name="Goker M."/>
            <person name="Rohde M."/>
            <person name="Bristow J."/>
            <person name="Eisen J.A."/>
            <person name="Markowitz V."/>
            <person name="Hugenholtz P."/>
            <person name="Kyrpides N.C."/>
            <person name="Klenk H.P."/>
        </authorList>
    </citation>
    <scope>NUCLEOTIDE SEQUENCE [LARGE SCALE GENOMIC DNA]</scope>
    <source>
        <strain evidence="4">ATCC 49802 / DSM 20745 / S 6022</strain>
    </source>
</reference>
<dbReference type="InterPro" id="IPR051122">
    <property type="entry name" value="SDR_DHRS6-like"/>
</dbReference>
<dbReference type="InterPro" id="IPR002347">
    <property type="entry name" value="SDR_fam"/>
</dbReference>
<evidence type="ECO:0000313" key="3">
    <source>
        <dbReference type="EMBL" id="ACZ38429.1"/>
    </source>
</evidence>
<dbReference type="AlphaFoldDB" id="D1C2G2"/>
<dbReference type="PRINTS" id="PR00081">
    <property type="entry name" value="GDHRDH"/>
</dbReference>
<dbReference type="CDD" id="cd05233">
    <property type="entry name" value="SDR_c"/>
    <property type="match status" value="1"/>
</dbReference>
<dbReference type="GO" id="GO:0016491">
    <property type="term" value="F:oxidoreductase activity"/>
    <property type="evidence" value="ECO:0007669"/>
    <property type="project" value="UniProtKB-KW"/>
</dbReference>
<organism evidence="3 4">
    <name type="scientific">Sphaerobacter thermophilus (strain ATCC 49802 / DSM 20745 / KCCM 41009 / NCIMB 13125 / S 6022)</name>
    <dbReference type="NCBI Taxonomy" id="479434"/>
    <lineage>
        <taxon>Bacteria</taxon>
        <taxon>Pseudomonadati</taxon>
        <taxon>Thermomicrobiota</taxon>
        <taxon>Thermomicrobia</taxon>
        <taxon>Sphaerobacterales</taxon>
        <taxon>Sphaerobacterineae</taxon>
        <taxon>Sphaerobacteraceae</taxon>
        <taxon>Sphaerobacter</taxon>
    </lineage>
</organism>
<dbReference type="HOGENOM" id="CLU_010194_1_3_0"/>
<sequence length="265" mass="27911">MAGTETATGTPWAVILGASSGFGAATSRELAAAGFNICGVHLDRRSTMPLAEAVIADVQAAGREAAFFNVNAADPEKRAEVIQALKERGARVRVLMHSLAFGTLRRYIEPDPAQQLTQKQLEMTLDVMANSLVYWTQDLFHAGLFDQDARIFAMTSEGSTRVWAGYGAVSAAKAALEAHIRQLAVELAPHGIAANSIQAGVTPTPAQSKIPGADEMLEGAKARNPGGRVTTPEDVARAIRVLSTPGIGWITGNVIRVDGGEAIVP</sequence>
<comment type="similarity">
    <text evidence="1">Belongs to the short-chain dehydrogenases/reductases (SDR) family.</text>
</comment>
<dbReference type="STRING" id="479434.Sthe_0993"/>
<dbReference type="Pfam" id="PF13561">
    <property type="entry name" value="adh_short_C2"/>
    <property type="match status" value="1"/>
</dbReference>
<evidence type="ECO:0000313" key="4">
    <source>
        <dbReference type="Proteomes" id="UP000002027"/>
    </source>
</evidence>
<dbReference type="InterPro" id="IPR036291">
    <property type="entry name" value="NAD(P)-bd_dom_sf"/>
</dbReference>
<gene>
    <name evidence="3" type="ordered locus">Sthe_0993</name>
</gene>
<dbReference type="Gene3D" id="3.40.50.720">
    <property type="entry name" value="NAD(P)-binding Rossmann-like Domain"/>
    <property type="match status" value="2"/>
</dbReference>
<proteinExistence type="inferred from homology"/>
<keyword evidence="2" id="KW-0560">Oxidoreductase</keyword>
<accession>D1C2G2</accession>
<evidence type="ECO:0000256" key="1">
    <source>
        <dbReference type="ARBA" id="ARBA00006484"/>
    </source>
</evidence>
<dbReference type="KEGG" id="sti:Sthe_0993"/>
<dbReference type="Proteomes" id="UP000002027">
    <property type="component" value="Chromosome 1"/>
</dbReference>
<dbReference type="RefSeq" id="WP_012871476.1">
    <property type="nucleotide sequence ID" value="NC_013523.1"/>
</dbReference>
<keyword evidence="4" id="KW-1185">Reference proteome</keyword>
<name>D1C2G2_SPHTD</name>
<dbReference type="PANTHER" id="PTHR43477">
    <property type="entry name" value="DIHYDROANTICAPSIN 7-DEHYDROGENASE"/>
    <property type="match status" value="1"/>
</dbReference>
<dbReference type="SUPFAM" id="SSF51735">
    <property type="entry name" value="NAD(P)-binding Rossmann-fold domains"/>
    <property type="match status" value="1"/>
</dbReference>
<dbReference type="EMBL" id="CP001823">
    <property type="protein sequence ID" value="ACZ38429.1"/>
    <property type="molecule type" value="Genomic_DNA"/>
</dbReference>
<dbReference type="PANTHER" id="PTHR43477:SF1">
    <property type="entry name" value="DIHYDROANTICAPSIN 7-DEHYDROGENASE"/>
    <property type="match status" value="1"/>
</dbReference>
<dbReference type="eggNOG" id="COG1028">
    <property type="taxonomic scope" value="Bacteria"/>
</dbReference>